<dbReference type="AlphaFoldDB" id="A0A8X7W1J8"/>
<keyword evidence="1" id="KW-0732">Signal</keyword>
<reference evidence="2 3" key="1">
    <citation type="submission" date="2020-02" db="EMBL/GenBank/DDBJ databases">
        <authorList>
            <person name="Ma Q."/>
            <person name="Huang Y."/>
            <person name="Song X."/>
            <person name="Pei D."/>
        </authorList>
    </citation>
    <scope>NUCLEOTIDE SEQUENCE [LARGE SCALE GENOMIC DNA]</scope>
    <source>
        <strain evidence="2">Sxm20200214</strain>
        <tissue evidence="2">Leaf</tissue>
    </source>
</reference>
<name>A0A8X7W1J8_BRACI</name>
<accession>A0A8X7W1J8</accession>
<proteinExistence type="predicted"/>
<dbReference type="EMBL" id="JAAMPC010000003">
    <property type="protein sequence ID" value="KAG2322143.1"/>
    <property type="molecule type" value="Genomic_DNA"/>
</dbReference>
<evidence type="ECO:0000313" key="3">
    <source>
        <dbReference type="Proteomes" id="UP000886595"/>
    </source>
</evidence>
<comment type="caution">
    <text evidence="2">The sequence shown here is derived from an EMBL/GenBank/DDBJ whole genome shotgun (WGS) entry which is preliminary data.</text>
</comment>
<keyword evidence="3" id="KW-1185">Reference proteome</keyword>
<feature type="signal peptide" evidence="1">
    <location>
        <begin position="1"/>
        <end position="25"/>
    </location>
</feature>
<gene>
    <name evidence="2" type="ORF">Bca52824_015356</name>
</gene>
<sequence length="91" mass="10534">MAKVYKSIRFIIVFLLITLSALSSAARVRFTHNDDISNTINKDVKQLDPLEKFSQIKKGSRPRPGRYLARVEDHVNFFIESEPFAYPARIH</sequence>
<dbReference type="Proteomes" id="UP000886595">
    <property type="component" value="Unassembled WGS sequence"/>
</dbReference>
<protein>
    <submittedName>
        <fullName evidence="2">Uncharacterized protein</fullName>
    </submittedName>
</protein>
<organism evidence="2 3">
    <name type="scientific">Brassica carinata</name>
    <name type="common">Ethiopian mustard</name>
    <name type="synonym">Abyssinian cabbage</name>
    <dbReference type="NCBI Taxonomy" id="52824"/>
    <lineage>
        <taxon>Eukaryota</taxon>
        <taxon>Viridiplantae</taxon>
        <taxon>Streptophyta</taxon>
        <taxon>Embryophyta</taxon>
        <taxon>Tracheophyta</taxon>
        <taxon>Spermatophyta</taxon>
        <taxon>Magnoliopsida</taxon>
        <taxon>eudicotyledons</taxon>
        <taxon>Gunneridae</taxon>
        <taxon>Pentapetalae</taxon>
        <taxon>rosids</taxon>
        <taxon>malvids</taxon>
        <taxon>Brassicales</taxon>
        <taxon>Brassicaceae</taxon>
        <taxon>Brassiceae</taxon>
        <taxon>Brassica</taxon>
    </lineage>
</organism>
<evidence type="ECO:0000256" key="1">
    <source>
        <dbReference type="SAM" id="SignalP"/>
    </source>
</evidence>
<evidence type="ECO:0000313" key="2">
    <source>
        <dbReference type="EMBL" id="KAG2322143.1"/>
    </source>
</evidence>
<feature type="chain" id="PRO_5036475871" evidence="1">
    <location>
        <begin position="26"/>
        <end position="91"/>
    </location>
</feature>